<proteinExistence type="predicted"/>
<feature type="transmembrane region" description="Helical" evidence="6">
    <location>
        <begin position="12"/>
        <end position="29"/>
    </location>
</feature>
<dbReference type="RefSeq" id="WP_377468415.1">
    <property type="nucleotide sequence ID" value="NZ_JBHLWN010000016.1"/>
</dbReference>
<keyword evidence="4 6" id="KW-1133">Transmembrane helix</keyword>
<dbReference type="PANTHER" id="PTHR30482">
    <property type="entry name" value="HIGH-AFFINITY BRANCHED-CHAIN AMINO ACID TRANSPORT SYSTEM PERMEASE"/>
    <property type="match status" value="1"/>
</dbReference>
<organism evidence="7 8">
    <name type="scientific">Paenibacillus chartarius</name>
    <dbReference type="NCBI Taxonomy" id="747481"/>
    <lineage>
        <taxon>Bacteria</taxon>
        <taxon>Bacillati</taxon>
        <taxon>Bacillota</taxon>
        <taxon>Bacilli</taxon>
        <taxon>Bacillales</taxon>
        <taxon>Paenibacillaceae</taxon>
        <taxon>Paenibacillus</taxon>
    </lineage>
</organism>
<dbReference type="PANTHER" id="PTHR30482:SF17">
    <property type="entry name" value="ABC TRANSPORTER ATP-BINDING PROTEIN"/>
    <property type="match status" value="1"/>
</dbReference>
<evidence type="ECO:0000256" key="6">
    <source>
        <dbReference type="SAM" id="Phobius"/>
    </source>
</evidence>
<feature type="transmembrane region" description="Helical" evidence="6">
    <location>
        <begin position="35"/>
        <end position="54"/>
    </location>
</feature>
<dbReference type="Pfam" id="PF02653">
    <property type="entry name" value="BPD_transp_2"/>
    <property type="match status" value="1"/>
</dbReference>
<feature type="transmembrane region" description="Helical" evidence="6">
    <location>
        <begin position="90"/>
        <end position="113"/>
    </location>
</feature>
<evidence type="ECO:0000256" key="1">
    <source>
        <dbReference type="ARBA" id="ARBA00004651"/>
    </source>
</evidence>
<sequence>MLRKAPTGRAAVTLYCGIAAVLALLPLISDSKSMLVMLTKICIFAIFAVSYDLLLGFTGIVSFGHAMFFGIGAYSVGIMMHGGGHTIGELLLAVLIGFVISAVVSFVIGLLSLRLKSHYYAMLTLACAGLFQVAGEKWRTLTQGGEGFTFQIPDALKDRQLFYWVVLALLVIVFFAMRRFTQSPAGRVLQAIRENEQRVQSLGYSIVPYKLLTSVVAGIAASLAGALYAVSLRFVNTSVFSTDVTLEALLMTIIGGVGTLYGGIIGAAIMELAHNGLSGLAKTYAIFDRWIIFFGLLYIVVVMVFPLGIAGTVRSWWRKRRTIPSPSERKVQRTWH</sequence>
<comment type="subcellular location">
    <subcellularLocation>
        <location evidence="1">Cell membrane</location>
        <topology evidence="1">Multi-pass membrane protein</topology>
    </subcellularLocation>
</comment>
<feature type="transmembrane region" description="Helical" evidence="6">
    <location>
        <begin position="248"/>
        <end position="270"/>
    </location>
</feature>
<reference evidence="7 8" key="1">
    <citation type="submission" date="2024-09" db="EMBL/GenBank/DDBJ databases">
        <authorList>
            <person name="Sun Q."/>
            <person name="Mori K."/>
        </authorList>
    </citation>
    <scope>NUCLEOTIDE SEQUENCE [LARGE SCALE GENOMIC DNA]</scope>
    <source>
        <strain evidence="7 8">CCM 7759</strain>
    </source>
</reference>
<evidence type="ECO:0000256" key="4">
    <source>
        <dbReference type="ARBA" id="ARBA00022989"/>
    </source>
</evidence>
<keyword evidence="2" id="KW-1003">Cell membrane</keyword>
<feature type="transmembrane region" description="Helical" evidence="6">
    <location>
        <begin position="290"/>
        <end position="313"/>
    </location>
</feature>
<dbReference type="InterPro" id="IPR043428">
    <property type="entry name" value="LivM-like"/>
</dbReference>
<evidence type="ECO:0000256" key="3">
    <source>
        <dbReference type="ARBA" id="ARBA00022692"/>
    </source>
</evidence>
<evidence type="ECO:0000256" key="2">
    <source>
        <dbReference type="ARBA" id="ARBA00022475"/>
    </source>
</evidence>
<keyword evidence="3 6" id="KW-0812">Transmembrane</keyword>
<gene>
    <name evidence="7" type="ORF">ACFFK0_03035</name>
</gene>
<dbReference type="Proteomes" id="UP001589776">
    <property type="component" value="Unassembled WGS sequence"/>
</dbReference>
<keyword evidence="5 6" id="KW-0472">Membrane</keyword>
<evidence type="ECO:0000313" key="7">
    <source>
        <dbReference type="EMBL" id="MFC0211432.1"/>
    </source>
</evidence>
<protein>
    <submittedName>
        <fullName evidence="7">Branched-chain amino acid ABC transporter permease</fullName>
    </submittedName>
</protein>
<feature type="transmembrane region" description="Helical" evidence="6">
    <location>
        <begin position="211"/>
        <end position="236"/>
    </location>
</feature>
<accession>A0ABV6DFM3</accession>
<keyword evidence="8" id="KW-1185">Reference proteome</keyword>
<evidence type="ECO:0000313" key="8">
    <source>
        <dbReference type="Proteomes" id="UP001589776"/>
    </source>
</evidence>
<evidence type="ECO:0000256" key="5">
    <source>
        <dbReference type="ARBA" id="ARBA00023136"/>
    </source>
</evidence>
<name>A0ABV6DFM3_9BACL</name>
<dbReference type="CDD" id="cd06581">
    <property type="entry name" value="TM_PBP1_LivM_like"/>
    <property type="match status" value="1"/>
</dbReference>
<dbReference type="EMBL" id="JBHLWN010000016">
    <property type="protein sequence ID" value="MFC0211432.1"/>
    <property type="molecule type" value="Genomic_DNA"/>
</dbReference>
<comment type="caution">
    <text evidence="7">The sequence shown here is derived from an EMBL/GenBank/DDBJ whole genome shotgun (WGS) entry which is preliminary data.</text>
</comment>
<dbReference type="InterPro" id="IPR001851">
    <property type="entry name" value="ABC_transp_permease"/>
</dbReference>
<feature type="transmembrane region" description="Helical" evidence="6">
    <location>
        <begin position="161"/>
        <end position="180"/>
    </location>
</feature>